<gene>
    <name evidence="3" type="ORF">J2TS6_24710</name>
</gene>
<dbReference type="PANTHER" id="PTHR43649:SF12">
    <property type="entry name" value="DIACETYLCHITOBIOSE BINDING PROTEIN DASA"/>
    <property type="match status" value="1"/>
</dbReference>
<dbReference type="Pfam" id="PF01547">
    <property type="entry name" value="SBP_bac_1"/>
    <property type="match status" value="1"/>
</dbReference>
<evidence type="ECO:0000256" key="2">
    <source>
        <dbReference type="SAM" id="SignalP"/>
    </source>
</evidence>
<keyword evidence="4" id="KW-1185">Reference proteome</keyword>
<protein>
    <recommendedName>
        <fullName evidence="5">Extracellular solute-binding protein</fullName>
    </recommendedName>
</protein>
<dbReference type="AlphaFoldDB" id="A0A920C9P8"/>
<dbReference type="Proteomes" id="UP000679779">
    <property type="component" value="Unassembled WGS sequence"/>
</dbReference>
<evidence type="ECO:0000313" key="3">
    <source>
        <dbReference type="EMBL" id="GIO31330.1"/>
    </source>
</evidence>
<proteinExistence type="predicted"/>
<reference evidence="3" key="1">
    <citation type="submission" date="2021-03" db="EMBL/GenBank/DDBJ databases">
        <title>Antimicrobial resistance genes in bacteria isolated from Japanese honey, and their potential for conferring macrolide and lincosamide resistance in the American foulbrood pathogen Paenibacillus larvae.</title>
        <authorList>
            <person name="Okamoto M."/>
            <person name="Kumagai M."/>
            <person name="Kanamori H."/>
            <person name="Takamatsu D."/>
        </authorList>
    </citation>
    <scope>NUCLEOTIDE SEQUENCE</scope>
    <source>
        <strain evidence="3">J2TS6</strain>
    </source>
</reference>
<keyword evidence="2" id="KW-0732">Signal</keyword>
<dbReference type="PROSITE" id="PS51257">
    <property type="entry name" value="PROKAR_LIPOPROTEIN"/>
    <property type="match status" value="1"/>
</dbReference>
<dbReference type="EMBL" id="BORQ01000003">
    <property type="protein sequence ID" value="GIO31330.1"/>
    <property type="molecule type" value="Genomic_DNA"/>
</dbReference>
<sequence>MKKTAWLGLVLLVLLSACSSAGGNDSGTGTVSDTRYTEAKTGGEEDSGTAGNADPSKHVKLVIATYGLSEQVQKAVKKYEMLHPNIDIELQASSNSGKDLNDALAKHEQFVKNNNTALLAGSGPDVIELDELPSDQYVRRHLLADLNQLMKQDPDFHRELYFTNIMDHLQNDGGLYGMPLYFSLVGLFGDADAIGKAGVTFDDGNWSLSDFIDTARQLKQKGDYKYAFAEEPTALLGELVSENYAQLVTVTKGEAHFDTDALADMMRQVKTMFDEDLVFNFHLGGRPATNVPQSGKAYFFGTELSSLRKAVMLAPYPHTKLYAKPHSSSSGGGGDFKPHGTLGVNANSIHQLEAWDFIKFLLNDESVQSYIDALDASPGFPMNKAVYEQQMNKILRDGVVNTGGDSSTIKVDPVLLKQVDAYLSGAVNPVGGPSKLEKIIDNESKAFFAGQKSAEAAAKLIGNKINLQLNE</sequence>
<dbReference type="InterPro" id="IPR006059">
    <property type="entry name" value="SBP"/>
</dbReference>
<accession>A0A920C9P8</accession>
<comment type="caution">
    <text evidence="3">The sequence shown here is derived from an EMBL/GenBank/DDBJ whole genome shotgun (WGS) entry which is preliminary data.</text>
</comment>
<dbReference type="InterPro" id="IPR050490">
    <property type="entry name" value="Bact_solute-bd_prot1"/>
</dbReference>
<dbReference type="RefSeq" id="WP_160043287.1">
    <property type="nucleotide sequence ID" value="NZ_BORQ01000003.1"/>
</dbReference>
<feature type="signal peptide" evidence="2">
    <location>
        <begin position="1"/>
        <end position="21"/>
    </location>
</feature>
<dbReference type="SUPFAM" id="SSF53850">
    <property type="entry name" value="Periplasmic binding protein-like II"/>
    <property type="match status" value="1"/>
</dbReference>
<evidence type="ECO:0000313" key="4">
    <source>
        <dbReference type="Proteomes" id="UP000679779"/>
    </source>
</evidence>
<dbReference type="PANTHER" id="PTHR43649">
    <property type="entry name" value="ARABINOSE-BINDING PROTEIN-RELATED"/>
    <property type="match status" value="1"/>
</dbReference>
<dbReference type="Gene3D" id="3.40.190.10">
    <property type="entry name" value="Periplasmic binding protein-like II"/>
    <property type="match status" value="1"/>
</dbReference>
<organism evidence="3 4">
    <name type="scientific">Paenibacillus albilobatus</name>
    <dbReference type="NCBI Taxonomy" id="2716884"/>
    <lineage>
        <taxon>Bacteria</taxon>
        <taxon>Bacillati</taxon>
        <taxon>Bacillota</taxon>
        <taxon>Bacilli</taxon>
        <taxon>Bacillales</taxon>
        <taxon>Paenibacillaceae</taxon>
        <taxon>Paenibacillus</taxon>
    </lineage>
</organism>
<evidence type="ECO:0008006" key="5">
    <source>
        <dbReference type="Google" id="ProtNLM"/>
    </source>
</evidence>
<evidence type="ECO:0000256" key="1">
    <source>
        <dbReference type="SAM" id="MobiDB-lite"/>
    </source>
</evidence>
<feature type="region of interest" description="Disordered" evidence="1">
    <location>
        <begin position="22"/>
        <end position="54"/>
    </location>
</feature>
<feature type="chain" id="PRO_5039589820" description="Extracellular solute-binding protein" evidence="2">
    <location>
        <begin position="22"/>
        <end position="471"/>
    </location>
</feature>
<name>A0A920C9P8_9BACL</name>